<name>A0ABQ7GDU5_DUNSA</name>
<evidence type="ECO:0000313" key="7">
    <source>
        <dbReference type="EMBL" id="KAF5832785.1"/>
    </source>
</evidence>
<organism evidence="7 8">
    <name type="scientific">Dunaliella salina</name>
    <name type="common">Green alga</name>
    <name type="synonym">Protococcus salinus</name>
    <dbReference type="NCBI Taxonomy" id="3046"/>
    <lineage>
        <taxon>Eukaryota</taxon>
        <taxon>Viridiplantae</taxon>
        <taxon>Chlorophyta</taxon>
        <taxon>core chlorophytes</taxon>
        <taxon>Chlorophyceae</taxon>
        <taxon>CS clade</taxon>
        <taxon>Chlamydomonadales</taxon>
        <taxon>Dunaliellaceae</taxon>
        <taxon>Dunaliella</taxon>
    </lineage>
</organism>
<dbReference type="InterPro" id="IPR001807">
    <property type="entry name" value="ClC"/>
</dbReference>
<accession>A0ABQ7GDU5</accession>
<evidence type="ECO:0000256" key="3">
    <source>
        <dbReference type="ARBA" id="ARBA00022737"/>
    </source>
</evidence>
<dbReference type="InterPro" id="IPR051280">
    <property type="entry name" value="Cl-channel/antiporter"/>
</dbReference>
<dbReference type="InterPro" id="IPR014743">
    <property type="entry name" value="Cl-channel_core"/>
</dbReference>
<dbReference type="PANTHER" id="PTHR11689:SF136">
    <property type="entry name" value="H(+)_CL(-) EXCHANGE TRANSPORTER 7"/>
    <property type="match status" value="1"/>
</dbReference>
<evidence type="ECO:0000256" key="6">
    <source>
        <dbReference type="ARBA" id="ARBA00023136"/>
    </source>
</evidence>
<sequence length="190" mass="21013">MFFLPRHKFRRRMGLGQDLTDLQAQKDNNEQEQDEGYYPQEPQEPPEVQAMKEKLKRMTAYHADDYDHAESDLHSELVLATTKFIHPGGGWWKPWLVSIAFSTLYALVAGFLGSYFSPQAGGSGISDIRAYLNGIHIRNLLSIRTLIAKSFGVSFSIASGLVAGKEGPYIHIGAILAGGLANMGSESVIR</sequence>
<keyword evidence="2" id="KW-0812">Transmembrane</keyword>
<keyword evidence="8" id="KW-1185">Reference proteome</keyword>
<proteinExistence type="predicted"/>
<keyword evidence="4" id="KW-1133">Transmembrane helix</keyword>
<evidence type="ECO:0000313" key="8">
    <source>
        <dbReference type="Proteomes" id="UP000815325"/>
    </source>
</evidence>
<keyword evidence="3" id="KW-0677">Repeat</keyword>
<dbReference type="Pfam" id="PF00654">
    <property type="entry name" value="Voltage_CLC"/>
    <property type="match status" value="1"/>
</dbReference>
<protein>
    <submittedName>
        <fullName evidence="7">Chloride channel</fullName>
    </submittedName>
</protein>
<evidence type="ECO:0000256" key="2">
    <source>
        <dbReference type="ARBA" id="ARBA00022692"/>
    </source>
</evidence>
<dbReference type="EMBL" id="MU069849">
    <property type="protein sequence ID" value="KAF5832785.1"/>
    <property type="molecule type" value="Genomic_DNA"/>
</dbReference>
<comment type="subcellular location">
    <subcellularLocation>
        <location evidence="1">Membrane</location>
        <topology evidence="1">Multi-pass membrane protein</topology>
    </subcellularLocation>
</comment>
<dbReference type="Gene3D" id="1.10.3080.10">
    <property type="entry name" value="Clc chloride channel"/>
    <property type="match status" value="1"/>
</dbReference>
<keyword evidence="6" id="KW-0472">Membrane</keyword>
<dbReference type="PRINTS" id="PR00762">
    <property type="entry name" value="CLCHANNEL"/>
</dbReference>
<evidence type="ECO:0000256" key="4">
    <source>
        <dbReference type="ARBA" id="ARBA00022989"/>
    </source>
</evidence>
<gene>
    <name evidence="7" type="ORF">DUNSADRAFT_11220</name>
</gene>
<comment type="caution">
    <text evidence="7">The sequence shown here is derived from an EMBL/GenBank/DDBJ whole genome shotgun (WGS) entry which is preliminary data.</text>
</comment>
<dbReference type="Proteomes" id="UP000815325">
    <property type="component" value="Unassembled WGS sequence"/>
</dbReference>
<dbReference type="SUPFAM" id="SSF81340">
    <property type="entry name" value="Clc chloride channel"/>
    <property type="match status" value="1"/>
</dbReference>
<keyword evidence="5" id="KW-0129">CBS domain</keyword>
<reference evidence="7" key="1">
    <citation type="submission" date="2017-08" db="EMBL/GenBank/DDBJ databases">
        <authorList>
            <person name="Polle J.E."/>
            <person name="Barry K."/>
            <person name="Cushman J."/>
            <person name="Schmutz J."/>
            <person name="Tran D."/>
            <person name="Hathwaick L.T."/>
            <person name="Yim W.C."/>
            <person name="Jenkins J."/>
            <person name="Mckie-Krisberg Z.M."/>
            <person name="Prochnik S."/>
            <person name="Lindquist E."/>
            <person name="Dockter R.B."/>
            <person name="Adam C."/>
            <person name="Molina H."/>
            <person name="Bunkerborg J."/>
            <person name="Jin E."/>
            <person name="Buchheim M."/>
            <person name="Magnuson J."/>
        </authorList>
    </citation>
    <scope>NUCLEOTIDE SEQUENCE</scope>
    <source>
        <strain evidence="7">CCAP 19/18</strain>
    </source>
</reference>
<dbReference type="PANTHER" id="PTHR11689">
    <property type="entry name" value="CHLORIDE CHANNEL PROTEIN CLC FAMILY MEMBER"/>
    <property type="match status" value="1"/>
</dbReference>
<evidence type="ECO:0000256" key="1">
    <source>
        <dbReference type="ARBA" id="ARBA00004141"/>
    </source>
</evidence>
<evidence type="ECO:0000256" key="5">
    <source>
        <dbReference type="ARBA" id="ARBA00023122"/>
    </source>
</evidence>